<dbReference type="FunCoup" id="A0A0D1DS81">
    <property type="interactions" value="110"/>
</dbReference>
<keyword evidence="1" id="KW-0853">WD repeat</keyword>
<dbReference type="InterPro" id="IPR015943">
    <property type="entry name" value="WD40/YVTN_repeat-like_dom_sf"/>
</dbReference>
<dbReference type="SUPFAM" id="SSF50998">
    <property type="entry name" value="Quinoprotein alcohol dehydrogenase-like"/>
    <property type="match status" value="1"/>
</dbReference>
<dbReference type="GO" id="GO:0043161">
    <property type="term" value="P:proteasome-mediated ubiquitin-dependent protein catabolic process"/>
    <property type="evidence" value="ECO:0000318"/>
    <property type="project" value="GO_Central"/>
</dbReference>
<feature type="region of interest" description="Disordered" evidence="3">
    <location>
        <begin position="573"/>
        <end position="617"/>
    </location>
</feature>
<evidence type="ECO:0000256" key="3">
    <source>
        <dbReference type="SAM" id="MobiDB-lite"/>
    </source>
</evidence>
<dbReference type="PROSITE" id="PS50181">
    <property type="entry name" value="FBOX"/>
    <property type="match status" value="1"/>
</dbReference>
<feature type="compositionally biased region" description="Low complexity" evidence="3">
    <location>
        <begin position="1087"/>
        <end position="1101"/>
    </location>
</feature>
<dbReference type="Proteomes" id="UP000000561">
    <property type="component" value="Chromosome 15"/>
</dbReference>
<sequence>MSLDPSQRNTPEQDRIDKLVLLQSPPSSDKHVPNHIQTAPDAPDGLFQTAGTCLQTGRDKGKNRQMDLDTGTRASTVVRVTQPQMEEQDLSHKYAHIDASRAQPEAALEASQLAPELLMHIFAFLDPVSLSRAAAVCRAWSAIARDDATWRAAFATYFSLEAAQAHRAASLDASATPALRRLTNTSWRHEFQQRVDLLRQWRKSRTPTILSTPRVDLIKKISLAKQHRLLVSATDTYGVASRSNPWTGKVTKGYLDAEGTANGAGNGNPNVEFSPNVTTLNMNSDASHIFWGFRSGEVGMTIMSRQGTNARGAIRSVRFTPRASHSGPVSVIAIPFASDSDGAHGPGRSPERLRQAMAMLGDVGSTFVTAGFDGTVRMWSSNRSWPLWIASCSSKTPISNAISSATPAQINPDAAMPLCALAYDAKSGIVAAGSTTGKIFVWSNIDVAALLRIPPAATDPDHLRNGDPTPETLEAHALFLRLSQSIRATTIDVPSNAGTQAAVDSLFIDSASSISATGTPFSDPNAEDCSVLAHHSGARVLLRHRLFQDPSHAVETTVLGAAVMDEITTIRPDFEPRLPKRDSRSSAAQSPSTSVFASPTLSATRPEPGSTALTQPPTLILGPLPFNSYNGPGQYPERKFVCVGTKAGSLFLFDWESSGTVFDELTQQDWQGHNPPRFRGEKQLLPSIGWEAHHTAITALEITPLHIFVGTSDGTIKVYDSLAGDLIRTINDRTATRHPARMLAAGELTETEAARFRVTQIIADNECLVASIGHQILAFRAEPVLSKRAAAAAAAASTKSKGGRPRLSDNKYVMQVELKRDLRESQVQLEAENAERQAEYSKIRNRQEFELEGLSEQEALEYALMLSRDQEAASATAKAQYMGGSGYVPGSHASGSRNQISVPEQMVDDPELADALEQIALAESKAEAERHVEPAASFYDRVHRASRRSSGSSSIKATRRYGLLEDQDFGSSHDELDDDDELEPYLRRLPSPLPSPSPSPSPSASPYLTGVCSPPASRAWTILSQAGSSATTPAHSSDRWGKMSKVRTVNVPSSARLSSRTPTEAVSSSLGSNLSPPELSSPHDFPAMSAGGSVSGSLGASPHAQAVRRASSGWTSPAVASAGAMRHWNTSPNLRPVADASLPHSTAHRPSPWSSRTPSSSAQPSLLAASLHSAPDSLHAPLHSHTAHPAAHPELDDLNLAIQLSLAEHQSRLDQ</sequence>
<dbReference type="eggNOG" id="KOG0274">
    <property type="taxonomic scope" value="Eukaryota"/>
</dbReference>
<dbReference type="STRING" id="237631.A0A0D1DS81"/>
<dbReference type="KEGG" id="uma:UMAG_05007"/>
<dbReference type="InterPro" id="IPR011047">
    <property type="entry name" value="Quinoprotein_ADH-like_sf"/>
</dbReference>
<dbReference type="Gene3D" id="1.20.1280.50">
    <property type="match status" value="1"/>
</dbReference>
<feature type="region of interest" description="Disordered" evidence="3">
    <location>
        <begin position="1051"/>
        <end position="1112"/>
    </location>
</feature>
<dbReference type="PROSITE" id="PS50082">
    <property type="entry name" value="WD_REPEATS_2"/>
    <property type="match status" value="1"/>
</dbReference>
<proteinExistence type="predicted"/>
<feature type="compositionally biased region" description="Low complexity" evidence="3">
    <location>
        <begin position="1150"/>
        <end position="1180"/>
    </location>
</feature>
<evidence type="ECO:0000256" key="1">
    <source>
        <dbReference type="PROSITE-ProRule" id="PRU00221"/>
    </source>
</evidence>
<feature type="compositionally biased region" description="Polar residues" evidence="3">
    <location>
        <begin position="1051"/>
        <end position="1075"/>
    </location>
</feature>
<dbReference type="GO" id="GO:0005634">
    <property type="term" value="C:nucleus"/>
    <property type="evidence" value="ECO:0000318"/>
    <property type="project" value="GO_Central"/>
</dbReference>
<feature type="compositionally biased region" description="Pro residues" evidence="3">
    <location>
        <begin position="991"/>
        <end position="1003"/>
    </location>
</feature>
<dbReference type="InterPro" id="IPR001810">
    <property type="entry name" value="F-box_dom"/>
</dbReference>
<dbReference type="SMART" id="SM00320">
    <property type="entry name" value="WD40"/>
    <property type="match status" value="3"/>
</dbReference>
<dbReference type="Pfam" id="PF12937">
    <property type="entry name" value="F-box-like"/>
    <property type="match status" value="1"/>
</dbReference>
<feature type="region of interest" description="Disordered" evidence="3">
    <location>
        <begin position="985"/>
        <end position="1010"/>
    </location>
</feature>
<reference evidence="5 6" key="1">
    <citation type="journal article" date="2006" name="Nature">
        <title>Insights from the genome of the biotrophic fungal plant pathogen Ustilago maydis.</title>
        <authorList>
            <person name="Kamper J."/>
            <person name="Kahmann R."/>
            <person name="Bolker M."/>
            <person name="Ma L.J."/>
            <person name="Brefort T."/>
            <person name="Saville B.J."/>
            <person name="Banuett F."/>
            <person name="Kronstad J.W."/>
            <person name="Gold S.E."/>
            <person name="Muller O."/>
            <person name="Perlin M.H."/>
            <person name="Wosten H.A."/>
            <person name="de Vries R."/>
            <person name="Ruiz-Herrera J."/>
            <person name="Reynaga-Pena C.G."/>
            <person name="Snetselaar K."/>
            <person name="McCann M."/>
            <person name="Perez-Martin J."/>
            <person name="Feldbrugge M."/>
            <person name="Basse C.W."/>
            <person name="Steinberg G."/>
            <person name="Ibeas J.I."/>
            <person name="Holloman W."/>
            <person name="Guzman P."/>
            <person name="Farman M."/>
            <person name="Stajich J.E."/>
            <person name="Sentandreu R."/>
            <person name="Gonzalez-Prieto J.M."/>
            <person name="Kennell J.C."/>
            <person name="Molina L."/>
            <person name="Schirawski J."/>
            <person name="Mendoza-Mendoza A."/>
            <person name="Greilinger D."/>
            <person name="Munch K."/>
            <person name="Rossel N."/>
            <person name="Scherer M."/>
            <person name="Vranes M."/>
            <person name="Ladendorf O."/>
            <person name="Vincon V."/>
            <person name="Fuchs U."/>
            <person name="Sandrock B."/>
            <person name="Meng S."/>
            <person name="Ho E.C."/>
            <person name="Cahill M.J."/>
            <person name="Boyce K.J."/>
            <person name="Klose J."/>
            <person name="Klosterman S.J."/>
            <person name="Deelstra H.J."/>
            <person name="Ortiz-Castellanos L."/>
            <person name="Li W."/>
            <person name="Sanchez-Alonso P."/>
            <person name="Schreier P.H."/>
            <person name="Hauser-Hahn I."/>
            <person name="Vaupel M."/>
            <person name="Koopmann E."/>
            <person name="Friedrich G."/>
            <person name="Voss H."/>
            <person name="Schluter T."/>
            <person name="Margolis J."/>
            <person name="Platt D."/>
            <person name="Swimmer C."/>
            <person name="Gnirke A."/>
            <person name="Chen F."/>
            <person name="Vysotskaia V."/>
            <person name="Mannhaupt G."/>
            <person name="Guldener U."/>
            <person name="Munsterkotter M."/>
            <person name="Haase D."/>
            <person name="Oesterheld M."/>
            <person name="Mewes H.W."/>
            <person name="Mauceli E.W."/>
            <person name="DeCaprio D."/>
            <person name="Wade C.M."/>
            <person name="Butler J."/>
            <person name="Young S."/>
            <person name="Jaffe D.B."/>
            <person name="Calvo S."/>
            <person name="Nusbaum C."/>
            <person name="Galagan J."/>
            <person name="Birren B.W."/>
        </authorList>
    </citation>
    <scope>NUCLEOTIDE SEQUENCE [LARGE SCALE GENOMIC DNA]</scope>
    <source>
        <strain evidence="6">DSM 14603 / FGSC 9021 / UM521</strain>
    </source>
</reference>
<dbReference type="VEuPathDB" id="FungiDB:UMAG_05007"/>
<feature type="region of interest" description="Disordered" evidence="3">
    <location>
        <begin position="1130"/>
        <end position="1194"/>
    </location>
</feature>
<evidence type="ECO:0000259" key="4">
    <source>
        <dbReference type="PROSITE" id="PS50181"/>
    </source>
</evidence>
<accession>A0A0D1DS81</accession>
<keyword evidence="2" id="KW-0175">Coiled coil</keyword>
<feature type="domain" description="F-box" evidence="4">
    <location>
        <begin position="107"/>
        <end position="153"/>
    </location>
</feature>
<dbReference type="RefSeq" id="XP_011391305.1">
    <property type="nucleotide sequence ID" value="XM_011393003.1"/>
</dbReference>
<evidence type="ECO:0000256" key="2">
    <source>
        <dbReference type="SAM" id="Coils"/>
    </source>
</evidence>
<keyword evidence="6" id="KW-1185">Reference proteome</keyword>
<protein>
    <recommendedName>
        <fullName evidence="4">F-box domain-containing protein</fullName>
    </recommendedName>
</protein>
<dbReference type="GO" id="GO:0031593">
    <property type="term" value="F:polyubiquitin modification-dependent protein binding"/>
    <property type="evidence" value="ECO:0000318"/>
    <property type="project" value="GO_Central"/>
</dbReference>
<evidence type="ECO:0000313" key="6">
    <source>
        <dbReference type="Proteomes" id="UP000000561"/>
    </source>
</evidence>
<feature type="repeat" description="WD" evidence="1">
    <location>
        <begin position="690"/>
        <end position="729"/>
    </location>
</feature>
<dbReference type="EMBL" id="CM003154">
    <property type="protein sequence ID" value="KIS67139.1"/>
    <property type="molecule type" value="Genomic_DNA"/>
</dbReference>
<organism evidence="5 6">
    <name type="scientific">Mycosarcoma maydis</name>
    <name type="common">Corn smut fungus</name>
    <name type="synonym">Ustilago maydis</name>
    <dbReference type="NCBI Taxonomy" id="5270"/>
    <lineage>
        <taxon>Eukaryota</taxon>
        <taxon>Fungi</taxon>
        <taxon>Dikarya</taxon>
        <taxon>Basidiomycota</taxon>
        <taxon>Ustilaginomycotina</taxon>
        <taxon>Ustilaginomycetes</taxon>
        <taxon>Ustilaginales</taxon>
        <taxon>Ustilaginaceae</taxon>
        <taxon>Mycosarcoma</taxon>
    </lineage>
</organism>
<dbReference type="GO" id="GO:0005829">
    <property type="term" value="C:cytosol"/>
    <property type="evidence" value="ECO:0000318"/>
    <property type="project" value="GO_Central"/>
</dbReference>
<gene>
    <name evidence="5" type="ORF">UMAG_05007</name>
</gene>
<name>A0A0D1DS81_MYCMD</name>
<dbReference type="GeneID" id="23565016"/>
<dbReference type="OrthoDB" id="429520at2759"/>
<dbReference type="InterPro" id="IPR001680">
    <property type="entry name" value="WD40_rpt"/>
</dbReference>
<dbReference type="GO" id="GO:0008540">
    <property type="term" value="C:proteasome regulatory particle, base subcomplex"/>
    <property type="evidence" value="ECO:0000318"/>
    <property type="project" value="GO_Central"/>
</dbReference>
<feature type="coiled-coil region" evidence="2">
    <location>
        <begin position="815"/>
        <end position="846"/>
    </location>
</feature>
<dbReference type="PANTHER" id="PTHR47744">
    <property type="entry name" value="OS05G0526300 PROTEIN"/>
    <property type="match status" value="1"/>
</dbReference>
<dbReference type="InParanoid" id="A0A0D1DS81"/>
<dbReference type="InterPro" id="IPR036047">
    <property type="entry name" value="F-box-like_dom_sf"/>
</dbReference>
<feature type="compositionally biased region" description="Low complexity" evidence="3">
    <location>
        <begin position="585"/>
        <end position="594"/>
    </location>
</feature>
<dbReference type="PANTHER" id="PTHR47744:SF1">
    <property type="entry name" value="OS05G0526300 PROTEIN"/>
    <property type="match status" value="1"/>
</dbReference>
<dbReference type="Gene3D" id="2.130.10.10">
    <property type="entry name" value="YVTN repeat-like/Quinoprotein amine dehydrogenase"/>
    <property type="match status" value="2"/>
</dbReference>
<dbReference type="AlphaFoldDB" id="A0A0D1DS81"/>
<dbReference type="OMA" id="EFSPHVS"/>
<dbReference type="SMART" id="SM00256">
    <property type="entry name" value="FBOX"/>
    <property type="match status" value="1"/>
</dbReference>
<feature type="compositionally biased region" description="Basic and acidic residues" evidence="3">
    <location>
        <begin position="573"/>
        <end position="584"/>
    </location>
</feature>
<evidence type="ECO:0000313" key="5">
    <source>
        <dbReference type="EMBL" id="KIS67139.1"/>
    </source>
</evidence>
<dbReference type="SUPFAM" id="SSF81383">
    <property type="entry name" value="F-box domain"/>
    <property type="match status" value="1"/>
</dbReference>